<evidence type="ECO:0000256" key="2">
    <source>
        <dbReference type="ARBA" id="ARBA00038157"/>
    </source>
</evidence>
<gene>
    <name evidence="4" type="ORF">CHS0354_030106</name>
</gene>
<feature type="domain" description="NADP-dependent oxidoreductase" evidence="3">
    <location>
        <begin position="61"/>
        <end position="271"/>
    </location>
</feature>
<comment type="caution">
    <text evidence="4">The sequence shown here is derived from an EMBL/GenBank/DDBJ whole genome shotgun (WGS) entry which is preliminary data.</text>
</comment>
<dbReference type="InterPro" id="IPR050523">
    <property type="entry name" value="AKR_Detox_Biosynth"/>
</dbReference>
<evidence type="ECO:0000313" key="4">
    <source>
        <dbReference type="EMBL" id="KAK3575774.1"/>
    </source>
</evidence>
<comment type="similarity">
    <text evidence="2">Belongs to the aldo/keto reductase family. Aldo/keto reductase 2 subfamily.</text>
</comment>
<dbReference type="PANTHER" id="PTHR43364">
    <property type="entry name" value="NADH-SPECIFIC METHYLGLYOXAL REDUCTASE-RELATED"/>
    <property type="match status" value="1"/>
</dbReference>
<protein>
    <recommendedName>
        <fullName evidence="3">NADP-dependent oxidoreductase domain-containing protein</fullName>
    </recommendedName>
</protein>
<keyword evidence="1" id="KW-0560">Oxidoreductase</keyword>
<reference evidence="4" key="1">
    <citation type="journal article" date="2021" name="Genome Biol. Evol.">
        <title>A High-Quality Reference Genome for a Parasitic Bivalve with Doubly Uniparental Inheritance (Bivalvia: Unionida).</title>
        <authorList>
            <person name="Smith C.H."/>
        </authorList>
    </citation>
    <scope>NUCLEOTIDE SEQUENCE</scope>
    <source>
        <strain evidence="4">CHS0354</strain>
    </source>
</reference>
<reference evidence="4" key="3">
    <citation type="submission" date="2023-05" db="EMBL/GenBank/DDBJ databases">
        <authorList>
            <person name="Smith C.H."/>
        </authorList>
    </citation>
    <scope>NUCLEOTIDE SEQUENCE</scope>
    <source>
        <strain evidence="4">CHS0354</strain>
        <tissue evidence="4">Mantle</tissue>
    </source>
</reference>
<dbReference type="AlphaFoldDB" id="A0AAE0VE11"/>
<accession>A0AAE0VE11</accession>
<proteinExistence type="inferred from homology"/>
<dbReference type="SUPFAM" id="SSF51430">
    <property type="entry name" value="NAD(P)-linked oxidoreductase"/>
    <property type="match status" value="1"/>
</dbReference>
<evidence type="ECO:0000313" key="5">
    <source>
        <dbReference type="Proteomes" id="UP001195483"/>
    </source>
</evidence>
<dbReference type="GO" id="GO:0016491">
    <property type="term" value="F:oxidoreductase activity"/>
    <property type="evidence" value="ECO:0007669"/>
    <property type="project" value="UniProtKB-KW"/>
</dbReference>
<keyword evidence="5" id="KW-1185">Reference proteome</keyword>
<sequence>MTWGEQNTEAEAHEQLDYALVQGINFIDTAEMYSVPPRKETYGLTESYIGRWLKARNNRKQIHWPERTTNVFGVRGFTEDKAQDVHATAIAETVEALQAEQKKGKIRYAGVSNETPWGMLEYLRAHEQKGLLRPVSVQNPYHLLNRAYEIGMAEISIREKIGLLAYSPLAGGLLSGKYRHGKRPSGARFVLFGTRFWRYLNPAGDAAVEKYHELATANGMSLTQMALAFVNTRPFLISSIIGATSMAQLKENIDSINTKLSPEVLQAIDTLHEEMMNPVM</sequence>
<evidence type="ECO:0000256" key="1">
    <source>
        <dbReference type="ARBA" id="ARBA00023002"/>
    </source>
</evidence>
<evidence type="ECO:0000259" key="3">
    <source>
        <dbReference type="Pfam" id="PF00248"/>
    </source>
</evidence>
<dbReference type="EMBL" id="JAEAOA010001795">
    <property type="protein sequence ID" value="KAK3575774.1"/>
    <property type="molecule type" value="Genomic_DNA"/>
</dbReference>
<dbReference type="InterPro" id="IPR023210">
    <property type="entry name" value="NADP_OxRdtase_dom"/>
</dbReference>
<name>A0AAE0VE11_9BIVA</name>
<dbReference type="Gene3D" id="3.20.20.100">
    <property type="entry name" value="NADP-dependent oxidoreductase domain"/>
    <property type="match status" value="2"/>
</dbReference>
<dbReference type="CDD" id="cd19094">
    <property type="entry name" value="AKR_Tas-like"/>
    <property type="match status" value="1"/>
</dbReference>
<dbReference type="Proteomes" id="UP001195483">
    <property type="component" value="Unassembled WGS sequence"/>
</dbReference>
<dbReference type="Pfam" id="PF00248">
    <property type="entry name" value="Aldo_ket_red"/>
    <property type="match status" value="1"/>
</dbReference>
<organism evidence="4 5">
    <name type="scientific">Potamilus streckersoni</name>
    <dbReference type="NCBI Taxonomy" id="2493646"/>
    <lineage>
        <taxon>Eukaryota</taxon>
        <taxon>Metazoa</taxon>
        <taxon>Spiralia</taxon>
        <taxon>Lophotrochozoa</taxon>
        <taxon>Mollusca</taxon>
        <taxon>Bivalvia</taxon>
        <taxon>Autobranchia</taxon>
        <taxon>Heteroconchia</taxon>
        <taxon>Palaeoheterodonta</taxon>
        <taxon>Unionida</taxon>
        <taxon>Unionoidea</taxon>
        <taxon>Unionidae</taxon>
        <taxon>Ambleminae</taxon>
        <taxon>Lampsilini</taxon>
        <taxon>Potamilus</taxon>
    </lineage>
</organism>
<dbReference type="PANTHER" id="PTHR43364:SF4">
    <property type="entry name" value="NAD(P)-LINKED OXIDOREDUCTASE SUPERFAMILY PROTEIN"/>
    <property type="match status" value="1"/>
</dbReference>
<dbReference type="InterPro" id="IPR036812">
    <property type="entry name" value="NAD(P)_OxRdtase_dom_sf"/>
</dbReference>
<reference evidence="4" key="2">
    <citation type="journal article" date="2021" name="Genome Biol. Evol.">
        <title>Developing a high-quality reference genome for a parasitic bivalve with doubly uniparental inheritance (Bivalvia: Unionida).</title>
        <authorList>
            <person name="Smith C.H."/>
        </authorList>
    </citation>
    <scope>NUCLEOTIDE SEQUENCE</scope>
    <source>
        <strain evidence="4">CHS0354</strain>
        <tissue evidence="4">Mantle</tissue>
    </source>
</reference>